<dbReference type="Proteomes" id="UP001569154">
    <property type="component" value="Unassembled WGS sequence"/>
</dbReference>
<gene>
    <name evidence="1" type="ORF">ACED35_23210</name>
</gene>
<comment type="caution">
    <text evidence="1">The sequence shown here is derived from an EMBL/GenBank/DDBJ whole genome shotgun (WGS) entry which is preliminary data.</text>
</comment>
<evidence type="ECO:0000313" key="1">
    <source>
        <dbReference type="EMBL" id="MEZ8084027.1"/>
    </source>
</evidence>
<accession>A0ABV4LBB5</accession>
<reference evidence="1 2" key="1">
    <citation type="submission" date="2024-06" db="EMBL/GenBank/DDBJ databases">
        <authorList>
            <person name="Steensen K."/>
            <person name="Seneca J."/>
            <person name="Bartlau N."/>
            <person name="Yu A.X."/>
            <person name="Polz M.F."/>
        </authorList>
    </citation>
    <scope>NUCLEOTIDE SEQUENCE [LARGE SCALE GENOMIC DNA]</scope>
    <source>
        <strain evidence="1 2">1F260</strain>
    </source>
</reference>
<keyword evidence="2" id="KW-1185">Reference proteome</keyword>
<dbReference type="EMBL" id="JBGONM010000096">
    <property type="protein sequence ID" value="MEZ8084027.1"/>
    <property type="molecule type" value="Genomic_DNA"/>
</dbReference>
<proteinExistence type="predicted"/>
<sequence length="69" mass="7487">DIKVVSWTLERSGSLTNGGGWYFQSVKDAIDNDGDVLTVLDVLAKDVGVVGVFSDWPATTTFYANCMKL</sequence>
<protein>
    <submittedName>
        <fullName evidence="1">Glycerophosphodiester phosphodiesterase</fullName>
    </submittedName>
</protein>
<evidence type="ECO:0000313" key="2">
    <source>
        <dbReference type="Proteomes" id="UP001569154"/>
    </source>
</evidence>
<name>A0ABV4LBB5_9GAMM</name>
<organism evidence="1 2">
    <name type="scientific">Enterovibrio norvegicus</name>
    <dbReference type="NCBI Taxonomy" id="188144"/>
    <lineage>
        <taxon>Bacteria</taxon>
        <taxon>Pseudomonadati</taxon>
        <taxon>Pseudomonadota</taxon>
        <taxon>Gammaproteobacteria</taxon>
        <taxon>Vibrionales</taxon>
        <taxon>Vibrionaceae</taxon>
        <taxon>Enterovibrio</taxon>
    </lineage>
</organism>
<feature type="non-terminal residue" evidence="1">
    <location>
        <position position="1"/>
    </location>
</feature>